<dbReference type="InterPro" id="IPR013094">
    <property type="entry name" value="AB_hydrolase_3"/>
</dbReference>
<accession>A0AAN7UY94</accession>
<evidence type="ECO:0000313" key="3">
    <source>
        <dbReference type="EMBL" id="KAK5634781.1"/>
    </source>
</evidence>
<name>A0AAN7UY94_9PEZI</name>
<sequence>MNWPYWMRSTILWNMEPTLPLQRTPNVQKMEKMMQQRDVKQPGSRLYQWLSGLAKQAWDIHHHCMAIASRGEISYLRKPLNPHIALYDPDLRSRSEAETRQLYQLEKDNMIKRADWRSQRQRRDMDAPTDEYIQSRYRLCLETRQIPRIISCRGPDYQALIDARVIADNVKVVITYKETIKRSELGTLPCIFYIHSGNRYGGTPYSGLFERAREWVTLFQALVVSVDYRLSPNQSDGSPTGEEPTNDCFDALMWTYQHLGKDGDAILKYGDRKKIILFGSSAGGGLAAATVLKWCHERHEGSCGTLGDLYGLFLEVPQLDDRCNTPSHDKFKKGNMFTSEDAIQGWTASLGTRRGTENVNIFEAPARASAADVKGFPPTFIDVGSAEPFRDEAVDFYNTLRNADVEVEMKIWQGGFHGFFTAEPNALISRVCNLTKLKWLCRRLEVQDKKLDDEYEEARDAYEARSREIVL</sequence>
<organism evidence="3 4">
    <name type="scientific">Xylaria bambusicola</name>
    <dbReference type="NCBI Taxonomy" id="326684"/>
    <lineage>
        <taxon>Eukaryota</taxon>
        <taxon>Fungi</taxon>
        <taxon>Dikarya</taxon>
        <taxon>Ascomycota</taxon>
        <taxon>Pezizomycotina</taxon>
        <taxon>Sordariomycetes</taxon>
        <taxon>Xylariomycetidae</taxon>
        <taxon>Xylariales</taxon>
        <taxon>Xylariaceae</taxon>
        <taxon>Xylaria</taxon>
    </lineage>
</organism>
<dbReference type="EMBL" id="JAWHQM010000044">
    <property type="protein sequence ID" value="KAK5634781.1"/>
    <property type="molecule type" value="Genomic_DNA"/>
</dbReference>
<dbReference type="PANTHER" id="PTHR48081:SF8">
    <property type="entry name" value="ALPHA_BETA HYDROLASE FOLD-3 DOMAIN-CONTAINING PROTEIN-RELATED"/>
    <property type="match status" value="1"/>
</dbReference>
<dbReference type="PANTHER" id="PTHR48081">
    <property type="entry name" value="AB HYDROLASE SUPERFAMILY PROTEIN C4A8.06C"/>
    <property type="match status" value="1"/>
</dbReference>
<dbReference type="GO" id="GO:0016787">
    <property type="term" value="F:hydrolase activity"/>
    <property type="evidence" value="ECO:0007669"/>
    <property type="project" value="UniProtKB-KW"/>
</dbReference>
<dbReference type="InterPro" id="IPR050300">
    <property type="entry name" value="GDXG_lipolytic_enzyme"/>
</dbReference>
<dbReference type="Pfam" id="PF07859">
    <property type="entry name" value="Abhydrolase_3"/>
    <property type="match status" value="1"/>
</dbReference>
<feature type="domain" description="Alpha/beta hydrolase fold-3" evidence="2">
    <location>
        <begin position="191"/>
        <end position="420"/>
    </location>
</feature>
<evidence type="ECO:0000256" key="1">
    <source>
        <dbReference type="ARBA" id="ARBA00022801"/>
    </source>
</evidence>
<dbReference type="Gene3D" id="3.40.50.1820">
    <property type="entry name" value="alpha/beta hydrolase"/>
    <property type="match status" value="1"/>
</dbReference>
<evidence type="ECO:0000313" key="4">
    <source>
        <dbReference type="Proteomes" id="UP001305414"/>
    </source>
</evidence>
<proteinExistence type="predicted"/>
<dbReference type="SUPFAM" id="SSF53474">
    <property type="entry name" value="alpha/beta-Hydrolases"/>
    <property type="match status" value="1"/>
</dbReference>
<evidence type="ECO:0000259" key="2">
    <source>
        <dbReference type="Pfam" id="PF07859"/>
    </source>
</evidence>
<keyword evidence="4" id="KW-1185">Reference proteome</keyword>
<gene>
    <name evidence="3" type="ORF">RRF57_010494</name>
</gene>
<dbReference type="InterPro" id="IPR029058">
    <property type="entry name" value="AB_hydrolase_fold"/>
</dbReference>
<reference evidence="3 4" key="1">
    <citation type="submission" date="2023-10" db="EMBL/GenBank/DDBJ databases">
        <title>Draft genome sequence of Xylaria bambusicola isolate GMP-LS, the root and basal stem rot pathogen of sugarcane in Indonesia.</title>
        <authorList>
            <person name="Selvaraj P."/>
            <person name="Muralishankar V."/>
            <person name="Muruganantham S."/>
            <person name="Sp S."/>
            <person name="Haryani S."/>
            <person name="Lau K.J.X."/>
            <person name="Naqvi N.I."/>
        </authorList>
    </citation>
    <scope>NUCLEOTIDE SEQUENCE [LARGE SCALE GENOMIC DNA]</scope>
    <source>
        <strain evidence="3">GMP-LS</strain>
    </source>
</reference>
<dbReference type="Proteomes" id="UP001305414">
    <property type="component" value="Unassembled WGS sequence"/>
</dbReference>
<dbReference type="AlphaFoldDB" id="A0AAN7UY94"/>
<keyword evidence="1" id="KW-0378">Hydrolase</keyword>
<comment type="caution">
    <text evidence="3">The sequence shown here is derived from an EMBL/GenBank/DDBJ whole genome shotgun (WGS) entry which is preliminary data.</text>
</comment>
<protein>
    <recommendedName>
        <fullName evidence="2">Alpha/beta hydrolase fold-3 domain-containing protein</fullName>
    </recommendedName>
</protein>